<feature type="domain" description="Transposase IS204/IS1001/IS1096/IS1165 DDE" evidence="1">
    <location>
        <begin position="129"/>
        <end position="187"/>
    </location>
</feature>
<dbReference type="PANTHER" id="PTHR33498:SF1">
    <property type="entry name" value="TRANSPOSASE FOR INSERTION SEQUENCE ELEMENT IS1557"/>
    <property type="match status" value="1"/>
</dbReference>
<dbReference type="InterPro" id="IPR002560">
    <property type="entry name" value="Transposase_DDE"/>
</dbReference>
<proteinExistence type="predicted"/>
<organism evidence="2 3">
    <name type="scientific">Bifidobacterium pullorum</name>
    <dbReference type="NCBI Taxonomy" id="78448"/>
    <lineage>
        <taxon>Bacteria</taxon>
        <taxon>Bacillati</taxon>
        <taxon>Actinomycetota</taxon>
        <taxon>Actinomycetes</taxon>
        <taxon>Bifidobacteriales</taxon>
        <taxon>Bifidobacteriaceae</taxon>
        <taxon>Bifidobacterium</taxon>
    </lineage>
</organism>
<dbReference type="PANTHER" id="PTHR33498">
    <property type="entry name" value="TRANSPOSASE FOR INSERTION SEQUENCE ELEMENT IS1557"/>
    <property type="match status" value="1"/>
</dbReference>
<accession>A0A7V8HQI6</accession>
<dbReference type="InterPro" id="IPR047951">
    <property type="entry name" value="Transpos_ISL3"/>
</dbReference>
<protein>
    <submittedName>
        <fullName evidence="2">Transposase of ISAar23, ISL3 family</fullName>
    </submittedName>
</protein>
<sequence length="204" mass="22753">MVEGRSGRAFADWLAARPESFRDNVQVVVMDAFAGYKRAAARQAPRAAEVLDPFHVVQLAGQKLTKVRCRLRRETAGRRGTRSDSLYRCGRILLKTESPRTDRQREKADEILADPANGPLRLAHGACKGCPELSVLGRTMKKRMRDILAFFDWDNNANGPTEAINGRLETLRGIALGFTNLGNYVTRSLLHAGGFRQAIQPHLR</sequence>
<dbReference type="AlphaFoldDB" id="A0A7V8HQI6"/>
<dbReference type="Pfam" id="PF01610">
    <property type="entry name" value="DDE_Tnp_ISL3"/>
    <property type="match status" value="2"/>
</dbReference>
<reference evidence="2 3" key="1">
    <citation type="submission" date="2014-03" db="EMBL/GenBank/DDBJ databases">
        <title>Genomics of Bifidobacteria.</title>
        <authorList>
            <person name="Ventura M."/>
            <person name="Milani C."/>
            <person name="Lugli G.A."/>
        </authorList>
    </citation>
    <scope>NUCLEOTIDE SEQUENCE [LARGE SCALE GENOMIC DNA]</scope>
    <source>
        <strain evidence="2 3">LMG 21816</strain>
    </source>
</reference>
<name>A0A7V8HQI6_9BIFI</name>
<feature type="domain" description="Transposase IS204/IS1001/IS1096/IS1165 DDE" evidence="1">
    <location>
        <begin position="2"/>
        <end position="113"/>
    </location>
</feature>
<dbReference type="EMBL" id="JGZJ01000007">
    <property type="protein sequence ID" value="KFI83106.1"/>
    <property type="molecule type" value="Genomic_DNA"/>
</dbReference>
<comment type="caution">
    <text evidence="2">The sequence shown here is derived from an EMBL/GenBank/DDBJ whole genome shotgun (WGS) entry which is preliminary data.</text>
</comment>
<evidence type="ECO:0000313" key="3">
    <source>
        <dbReference type="Proteomes" id="UP000029109"/>
    </source>
</evidence>
<evidence type="ECO:0000313" key="2">
    <source>
        <dbReference type="EMBL" id="KFI83106.1"/>
    </source>
</evidence>
<evidence type="ECO:0000259" key="1">
    <source>
        <dbReference type="Pfam" id="PF01610"/>
    </source>
</evidence>
<dbReference type="Proteomes" id="UP000029109">
    <property type="component" value="Unassembled WGS sequence"/>
</dbReference>
<gene>
    <name evidence="2" type="ORF">BPULL_1242</name>
</gene>